<evidence type="ECO:0000313" key="1">
    <source>
        <dbReference type="EMBL" id="GJM51617.1"/>
    </source>
</evidence>
<dbReference type="RefSeq" id="WP_264846783.1">
    <property type="nucleotide sequence ID" value="NZ_BPMA01000030.1"/>
</dbReference>
<protein>
    <submittedName>
        <fullName evidence="1">Uncharacterized protein</fullName>
    </submittedName>
</protein>
<dbReference type="EMBL" id="BQKB01000060">
    <property type="protein sequence ID" value="GJM54070.1"/>
    <property type="molecule type" value="Genomic_DNA"/>
</dbReference>
<keyword evidence="4" id="KW-1185">Reference proteome</keyword>
<sequence length="130" mass="14896">MSPVSEPEGYIEAGGWFPNITAAIYHYGESMKEYPNGCLLAIQEVFNKRTILWGNNYVIETDEMRITKRLQTCPEDKNCVMAYSSNTETYPDGRLIHEPITIYKEDIKRLFLVMGIIIKSQMSAPILIKV</sequence>
<gene>
    <name evidence="1" type="ORF">RCZ15_25900</name>
    <name evidence="2" type="ORF">RCZ16_23860</name>
</gene>
<dbReference type="Proteomes" id="UP001207736">
    <property type="component" value="Unassembled WGS sequence"/>
</dbReference>
<dbReference type="Proteomes" id="UP001208692">
    <property type="component" value="Unassembled WGS sequence"/>
</dbReference>
<comment type="caution">
    <text evidence="1">The sequence shown here is derived from an EMBL/GenBank/DDBJ whole genome shotgun (WGS) entry which is preliminary data.</text>
</comment>
<evidence type="ECO:0000313" key="3">
    <source>
        <dbReference type="Proteomes" id="UP001207736"/>
    </source>
</evidence>
<evidence type="ECO:0000313" key="4">
    <source>
        <dbReference type="Proteomes" id="UP001208692"/>
    </source>
</evidence>
<proteinExistence type="predicted"/>
<name>A0AAV5B0J4_9FLAO</name>
<reference evidence="1 4" key="1">
    <citation type="submission" date="2021-11" db="EMBL/GenBank/DDBJ databases">
        <title>Draft genome sequence of Capnocytophaga sp. strain KC07075 isolated from cat oral cavity.</title>
        <authorList>
            <person name="Suzuki M."/>
            <person name="Imaoka K."/>
            <person name="Kimura M."/>
            <person name="Morikawa S."/>
            <person name="Maeda K."/>
        </authorList>
    </citation>
    <scope>NUCLEOTIDE SEQUENCE</scope>
    <source>
        <strain evidence="1">KC07075</strain>
        <strain evidence="2 4">KC07079</strain>
    </source>
</reference>
<dbReference type="EMBL" id="BQKA01000076">
    <property type="protein sequence ID" value="GJM51617.1"/>
    <property type="molecule type" value="Genomic_DNA"/>
</dbReference>
<organism evidence="1 3">
    <name type="scientific">Capnocytophaga catalasegens</name>
    <dbReference type="NCBI Taxonomy" id="1004260"/>
    <lineage>
        <taxon>Bacteria</taxon>
        <taxon>Pseudomonadati</taxon>
        <taxon>Bacteroidota</taxon>
        <taxon>Flavobacteriia</taxon>
        <taxon>Flavobacteriales</taxon>
        <taxon>Flavobacteriaceae</taxon>
        <taxon>Capnocytophaga</taxon>
    </lineage>
</organism>
<dbReference type="AlphaFoldDB" id="A0AAV5B0J4"/>
<dbReference type="Gene3D" id="2.10.109.10">
    <property type="entry name" value="Umud Fragment, subunit A"/>
    <property type="match status" value="1"/>
</dbReference>
<accession>A0AAV5B0J4</accession>
<evidence type="ECO:0000313" key="2">
    <source>
        <dbReference type="EMBL" id="GJM54070.1"/>
    </source>
</evidence>